<dbReference type="Gene3D" id="2.60.40.740">
    <property type="match status" value="1"/>
</dbReference>
<evidence type="ECO:0000313" key="12">
    <source>
        <dbReference type="Proteomes" id="UP000316181"/>
    </source>
</evidence>
<dbReference type="NCBIfam" id="TIGR01167">
    <property type="entry name" value="LPXTG_anchor"/>
    <property type="match status" value="1"/>
</dbReference>
<dbReference type="AlphaFoldDB" id="A0A542SMK3"/>
<dbReference type="InterPro" id="IPR032364">
    <property type="entry name" value="GramPos_pilinD1_N"/>
</dbReference>
<dbReference type="RefSeq" id="WP_142113448.1">
    <property type="nucleotide sequence ID" value="NZ_BAAATB010000008.1"/>
</dbReference>
<dbReference type="NCBIfam" id="TIGR04226">
    <property type="entry name" value="RrgB_K2N_iso_D2"/>
    <property type="match status" value="1"/>
</dbReference>
<evidence type="ECO:0000256" key="5">
    <source>
        <dbReference type="SAM" id="MobiDB-lite"/>
    </source>
</evidence>
<gene>
    <name evidence="11" type="ORF">FB389_0499</name>
</gene>
<evidence type="ECO:0000259" key="10">
    <source>
        <dbReference type="Pfam" id="PF17802"/>
    </source>
</evidence>
<evidence type="ECO:0000256" key="2">
    <source>
        <dbReference type="ARBA" id="ARBA00022525"/>
    </source>
</evidence>
<keyword evidence="3 7" id="KW-0732">Signal</keyword>
<dbReference type="EMBL" id="VFNV01000001">
    <property type="protein sequence ID" value="TQK75860.1"/>
    <property type="molecule type" value="Genomic_DNA"/>
</dbReference>
<keyword evidence="1" id="KW-0134">Cell wall</keyword>
<evidence type="ECO:0000256" key="4">
    <source>
        <dbReference type="ARBA" id="ARBA00023088"/>
    </source>
</evidence>
<dbReference type="Gene3D" id="2.60.40.10">
    <property type="entry name" value="Immunoglobulins"/>
    <property type="match status" value="2"/>
</dbReference>
<accession>A0A542SMK3</accession>
<evidence type="ECO:0000313" key="11">
    <source>
        <dbReference type="EMBL" id="TQK75860.1"/>
    </source>
</evidence>
<dbReference type="InterPro" id="IPR019931">
    <property type="entry name" value="LPXTG_anchor"/>
</dbReference>
<evidence type="ECO:0000256" key="3">
    <source>
        <dbReference type="ARBA" id="ARBA00022729"/>
    </source>
</evidence>
<dbReference type="GO" id="GO:0005975">
    <property type="term" value="P:carbohydrate metabolic process"/>
    <property type="evidence" value="ECO:0007669"/>
    <property type="project" value="UniProtKB-ARBA"/>
</dbReference>
<feature type="chain" id="PRO_5021721077" evidence="7">
    <location>
        <begin position="37"/>
        <end position="538"/>
    </location>
</feature>
<keyword evidence="4" id="KW-0572">Peptidoglycan-anchor</keyword>
<evidence type="ECO:0000259" key="9">
    <source>
        <dbReference type="Pfam" id="PF16555"/>
    </source>
</evidence>
<dbReference type="NCBIfam" id="NF033902">
    <property type="entry name" value="iso_D2_wall_anc"/>
    <property type="match status" value="1"/>
</dbReference>
<sequence length="538" mass="54501">MIQNTYRSGRALRVAGALGVASLLVGAVAVAGSAQAADYGNIDGTETGSIIIHKHKTQTGTVVSDKPDGSTSAITSDPVAGVTFTAYKIAGVDLTTNSGWDLVASTGVVGGASNADLAAACAAPTTSNIGGTSHTLGSGIPAESATNAQGKATISDGTTGVTVGAYLVCETDAPANVIDKAQPFIVTIPYSYKVATPASETWLYDVNVYPKNGLLNPVEKTPVTQPATALGLGSTATYTVKTSVPTIPSDAYFDYYEIVDAPPTGLTNLAVTSVVADATTLTSGTDYTVMSGSPNAGDLKLAFTATGLGKLKNTYAEKDITVTITGTVSGTGSLTNTAKVYSSTITSATTPTTPGTPDYNTPNSSDDATTNWGNLTIKKEDAGQTSAGLKDAVFEVYAADTPYATNCSTVSYSGTKLTVSGNSTFTSLSDGTITIPGLFVSSDVDGSNATSRCYVLKEVTAPAGYVLPAGGSEYTPVAVTTGTSAGIDIEITNTRKTSPNLPLTGAAGQVLMTAIGAGLFAIAIGFVFVRRSRKVRAN</sequence>
<feature type="region of interest" description="Disordered" evidence="5">
    <location>
        <begin position="347"/>
        <end position="366"/>
    </location>
</feature>
<evidence type="ECO:0000256" key="7">
    <source>
        <dbReference type="SAM" id="SignalP"/>
    </source>
</evidence>
<feature type="domain" description="Gram-positive cocci surface proteins LPxTG" evidence="8">
    <location>
        <begin position="496"/>
        <end position="531"/>
    </location>
</feature>
<comment type="caution">
    <text evidence="11">The sequence shown here is derived from an EMBL/GenBank/DDBJ whole genome shotgun (WGS) entry which is preliminary data.</text>
</comment>
<dbReference type="OrthoDB" id="3199332at2"/>
<dbReference type="InterPro" id="IPR048052">
    <property type="entry name" value="FM1-like"/>
</dbReference>
<dbReference type="Pfam" id="PF00746">
    <property type="entry name" value="Gram_pos_anchor"/>
    <property type="match status" value="1"/>
</dbReference>
<evidence type="ECO:0000256" key="6">
    <source>
        <dbReference type="SAM" id="Phobius"/>
    </source>
</evidence>
<evidence type="ECO:0000259" key="8">
    <source>
        <dbReference type="Pfam" id="PF00746"/>
    </source>
</evidence>
<keyword evidence="12" id="KW-1185">Reference proteome</keyword>
<protein>
    <submittedName>
        <fullName evidence="11">LPXTG-motif cell wall-anchored protein/fimbrial isopeptide formation D2 family protein</fullName>
    </submittedName>
</protein>
<keyword evidence="2" id="KW-0964">Secreted</keyword>
<dbReference type="InterPro" id="IPR013783">
    <property type="entry name" value="Ig-like_fold"/>
</dbReference>
<feature type="transmembrane region" description="Helical" evidence="6">
    <location>
        <begin position="506"/>
        <end position="529"/>
    </location>
</feature>
<reference evidence="11 12" key="1">
    <citation type="submission" date="2019-06" db="EMBL/GenBank/DDBJ databases">
        <title>Sequencing the genomes of 1000 actinobacteria strains.</title>
        <authorList>
            <person name="Klenk H.-P."/>
        </authorList>
    </citation>
    <scope>NUCLEOTIDE SEQUENCE [LARGE SCALE GENOMIC DNA]</scope>
    <source>
        <strain evidence="11 12">DSM 10596</strain>
    </source>
</reference>
<keyword evidence="6" id="KW-1133">Transmembrane helix</keyword>
<feature type="domain" description="SpaA-like prealbumin fold" evidence="10">
    <location>
        <begin position="373"/>
        <end position="468"/>
    </location>
</feature>
<keyword evidence="6" id="KW-0472">Membrane</keyword>
<dbReference type="Pfam" id="PF16555">
    <property type="entry name" value="GramPos_pilinD1"/>
    <property type="match status" value="1"/>
</dbReference>
<feature type="compositionally biased region" description="Low complexity" evidence="5">
    <location>
        <begin position="347"/>
        <end position="362"/>
    </location>
</feature>
<organism evidence="11 12">
    <name type="scientific">Rarobacter incanus</name>
    <dbReference type="NCBI Taxonomy" id="153494"/>
    <lineage>
        <taxon>Bacteria</taxon>
        <taxon>Bacillati</taxon>
        <taxon>Actinomycetota</taxon>
        <taxon>Actinomycetes</taxon>
        <taxon>Micrococcales</taxon>
        <taxon>Rarobacteraceae</taxon>
        <taxon>Rarobacter</taxon>
    </lineage>
</organism>
<dbReference type="Pfam" id="PF17802">
    <property type="entry name" value="SpaA"/>
    <property type="match status" value="1"/>
</dbReference>
<feature type="signal peptide" evidence="7">
    <location>
        <begin position="1"/>
        <end position="36"/>
    </location>
</feature>
<dbReference type="InterPro" id="IPR041033">
    <property type="entry name" value="SpaA_PFL_dom_1"/>
</dbReference>
<feature type="domain" description="Gram-positive pilin subunit D1 N-terminal" evidence="9">
    <location>
        <begin position="46"/>
        <end position="212"/>
    </location>
</feature>
<name>A0A542SMK3_9MICO</name>
<dbReference type="Proteomes" id="UP000316181">
    <property type="component" value="Unassembled WGS sequence"/>
</dbReference>
<dbReference type="InterPro" id="IPR026466">
    <property type="entry name" value="Fim_isopep_form_D2_dom"/>
</dbReference>
<keyword evidence="6" id="KW-0812">Transmembrane</keyword>
<evidence type="ECO:0000256" key="1">
    <source>
        <dbReference type="ARBA" id="ARBA00022512"/>
    </source>
</evidence>
<proteinExistence type="predicted"/>